<dbReference type="CDD" id="cd02883">
    <property type="entry name" value="NUDIX_Hydrolase"/>
    <property type="match status" value="1"/>
</dbReference>
<dbReference type="Proteomes" id="UP000001072">
    <property type="component" value="Unassembled WGS sequence"/>
</dbReference>
<dbReference type="AlphaFoldDB" id="F4REP8"/>
<dbReference type="HOGENOM" id="CLU_136335_0_0_1"/>
<dbReference type="InterPro" id="IPR015797">
    <property type="entry name" value="NUDIX_hydrolase-like_dom_sf"/>
</dbReference>
<dbReference type="KEGG" id="mlr:MELLADRAFT_61385"/>
<dbReference type="PROSITE" id="PS51462">
    <property type="entry name" value="NUDIX"/>
    <property type="match status" value="1"/>
</dbReference>
<gene>
    <name evidence="2" type="ORF">MELLADRAFT_61385</name>
</gene>
<protein>
    <recommendedName>
        <fullName evidence="1">Nudix hydrolase domain-containing protein</fullName>
    </recommendedName>
</protein>
<dbReference type="InParanoid" id="F4REP8"/>
<evidence type="ECO:0000313" key="2">
    <source>
        <dbReference type="EMBL" id="EGG09137.1"/>
    </source>
</evidence>
<dbReference type="EMBL" id="GL883098">
    <property type="protein sequence ID" value="EGG09137.1"/>
    <property type="molecule type" value="Genomic_DNA"/>
</dbReference>
<accession>F4REP8</accession>
<dbReference type="VEuPathDB" id="FungiDB:MELLADRAFT_61385"/>
<feature type="domain" description="Nudix hydrolase" evidence="1">
    <location>
        <begin position="1"/>
        <end position="135"/>
    </location>
</feature>
<proteinExistence type="predicted"/>
<organism evidence="3">
    <name type="scientific">Melampsora larici-populina (strain 98AG31 / pathotype 3-4-7)</name>
    <name type="common">Poplar leaf rust fungus</name>
    <dbReference type="NCBI Taxonomy" id="747676"/>
    <lineage>
        <taxon>Eukaryota</taxon>
        <taxon>Fungi</taxon>
        <taxon>Dikarya</taxon>
        <taxon>Basidiomycota</taxon>
        <taxon>Pucciniomycotina</taxon>
        <taxon>Pucciniomycetes</taxon>
        <taxon>Pucciniales</taxon>
        <taxon>Melampsoraceae</taxon>
        <taxon>Melampsora</taxon>
    </lineage>
</organism>
<dbReference type="GeneID" id="18929721"/>
<evidence type="ECO:0000313" key="3">
    <source>
        <dbReference type="Proteomes" id="UP000001072"/>
    </source>
</evidence>
<dbReference type="SUPFAM" id="SSF55811">
    <property type="entry name" value="Nudix"/>
    <property type="match status" value="1"/>
</dbReference>
<evidence type="ECO:0000259" key="1">
    <source>
        <dbReference type="PROSITE" id="PS51462"/>
    </source>
</evidence>
<dbReference type="InterPro" id="IPR000086">
    <property type="entry name" value="NUDIX_hydrolase_dom"/>
</dbReference>
<sequence length="144" mass="16547">MDQKALVIAYMDTSEGRRILLSLPKKSAEELGHGFPRGAVNVAEENNEQLTACRELKEETGYTGKILNIKESWTEQHPRNAYDIKFTAFLAHIEEGATPVDEKDTKDRKNVWVKEYEVSKKVSRRQTSLTAWEKLSKRLPSHMK</sequence>
<dbReference type="OrthoDB" id="10249920at2759"/>
<dbReference type="Pfam" id="PF00293">
    <property type="entry name" value="NUDIX"/>
    <property type="match status" value="1"/>
</dbReference>
<name>F4REP8_MELLP</name>
<dbReference type="RefSeq" id="XP_007407497.1">
    <property type="nucleotide sequence ID" value="XM_007407435.1"/>
</dbReference>
<reference evidence="3" key="1">
    <citation type="journal article" date="2011" name="Proc. Natl. Acad. Sci. U.S.A.">
        <title>Obligate biotrophy features unraveled by the genomic analysis of rust fungi.</title>
        <authorList>
            <person name="Duplessis S."/>
            <person name="Cuomo C.A."/>
            <person name="Lin Y.-C."/>
            <person name="Aerts A."/>
            <person name="Tisserant E."/>
            <person name="Veneault-Fourrey C."/>
            <person name="Joly D.L."/>
            <person name="Hacquard S."/>
            <person name="Amselem J."/>
            <person name="Cantarel B.L."/>
            <person name="Chiu R."/>
            <person name="Coutinho P.M."/>
            <person name="Feau N."/>
            <person name="Field M."/>
            <person name="Frey P."/>
            <person name="Gelhaye E."/>
            <person name="Goldberg J."/>
            <person name="Grabherr M.G."/>
            <person name="Kodira C.D."/>
            <person name="Kohler A."/>
            <person name="Kuees U."/>
            <person name="Lindquist E.A."/>
            <person name="Lucas S.M."/>
            <person name="Mago R."/>
            <person name="Mauceli E."/>
            <person name="Morin E."/>
            <person name="Murat C."/>
            <person name="Pangilinan J.L."/>
            <person name="Park R."/>
            <person name="Pearson M."/>
            <person name="Quesneville H."/>
            <person name="Rouhier N."/>
            <person name="Sakthikumar S."/>
            <person name="Salamov A.A."/>
            <person name="Schmutz J."/>
            <person name="Selles B."/>
            <person name="Shapiro H."/>
            <person name="Tanguay P."/>
            <person name="Tuskan G.A."/>
            <person name="Henrissat B."/>
            <person name="Van de Peer Y."/>
            <person name="Rouze P."/>
            <person name="Ellis J.G."/>
            <person name="Dodds P.N."/>
            <person name="Schein J.E."/>
            <person name="Zhong S."/>
            <person name="Hamelin R.C."/>
            <person name="Grigoriev I.V."/>
            <person name="Szabo L.J."/>
            <person name="Martin F."/>
        </authorList>
    </citation>
    <scope>NUCLEOTIDE SEQUENCE [LARGE SCALE GENOMIC DNA]</scope>
    <source>
        <strain evidence="3">98AG31 / pathotype 3-4-7</strain>
    </source>
</reference>
<dbReference type="Gene3D" id="3.90.79.10">
    <property type="entry name" value="Nucleoside Triphosphate Pyrophosphohydrolase"/>
    <property type="match status" value="1"/>
</dbReference>
<keyword evidence="3" id="KW-1185">Reference proteome</keyword>